<dbReference type="CDD" id="cd06550">
    <property type="entry name" value="TM_ABC_iron-siderophores_like"/>
    <property type="match status" value="1"/>
</dbReference>
<keyword evidence="3 8" id="KW-0813">Transport</keyword>
<evidence type="ECO:0000256" key="9">
    <source>
        <dbReference type="SAM" id="Phobius"/>
    </source>
</evidence>
<comment type="subcellular location">
    <subcellularLocation>
        <location evidence="1 8">Cell membrane</location>
        <topology evidence="1 8">Multi-pass membrane protein</topology>
    </subcellularLocation>
</comment>
<dbReference type="Pfam" id="PF00950">
    <property type="entry name" value="ABC-3"/>
    <property type="match status" value="1"/>
</dbReference>
<evidence type="ECO:0000256" key="5">
    <source>
        <dbReference type="ARBA" id="ARBA00022692"/>
    </source>
</evidence>
<evidence type="ECO:0000256" key="1">
    <source>
        <dbReference type="ARBA" id="ARBA00004651"/>
    </source>
</evidence>
<feature type="transmembrane region" description="Helical" evidence="9">
    <location>
        <begin position="204"/>
        <end position="224"/>
    </location>
</feature>
<dbReference type="SUPFAM" id="SSF81345">
    <property type="entry name" value="ABC transporter involved in vitamin B12 uptake, BtuC"/>
    <property type="match status" value="1"/>
</dbReference>
<comment type="caution">
    <text evidence="10">The sequence shown here is derived from an EMBL/GenBank/DDBJ whole genome shotgun (WGS) entry which is preliminary data.</text>
</comment>
<keyword evidence="6 9" id="KW-1133">Transmembrane helix</keyword>
<evidence type="ECO:0000313" key="11">
    <source>
        <dbReference type="Proteomes" id="UP001500507"/>
    </source>
</evidence>
<feature type="transmembrane region" description="Helical" evidence="9">
    <location>
        <begin position="256"/>
        <end position="276"/>
    </location>
</feature>
<protein>
    <submittedName>
        <fullName evidence="10">Metal ABC transporter permease</fullName>
    </submittedName>
</protein>
<feature type="transmembrane region" description="Helical" evidence="9">
    <location>
        <begin position="231"/>
        <end position="250"/>
    </location>
</feature>
<evidence type="ECO:0000256" key="8">
    <source>
        <dbReference type="RuleBase" id="RU003943"/>
    </source>
</evidence>
<sequence>MSSAQLEIQLISVLVAIACAIPGTFLVLRKMAMISDAISHSILPGIVIGFFLTENLNSPLLILLAAFTGVLTVWLVETIQKTGLVKEDTAIGLVFPALFSIGVILIAKNANDVHLDIDAVLLGELAFAPFDRLLINELDLGPKSIWVIGSILFVNVILLFTFYKELKLSTFDKGLAISLGFSPVLLHYGLMSVASVTVVGSFDAVGAILVVALMIAPAASAYLLTDDLKKMLLLSCLIGAMSAIGGYWLANLLDASIAGAITTVLGIIFLMVYLFAPDRGIISVMLKEKQQRKEVLLLTFLLHLQNHDEEKERRVQHLQEHINWQKLKAREILQLAEKNNLITINNAIISLTEKGKSFTQEAISHIVTNKETAIEGLKRDFLLFRG</sequence>
<dbReference type="EMBL" id="BAAAFG010000015">
    <property type="protein sequence ID" value="GAA0872859.1"/>
    <property type="molecule type" value="Genomic_DNA"/>
</dbReference>
<comment type="similarity">
    <text evidence="2 8">Belongs to the ABC-3 integral membrane protein family.</text>
</comment>
<dbReference type="InterPro" id="IPR037294">
    <property type="entry name" value="ABC_BtuC-like"/>
</dbReference>
<feature type="transmembrane region" description="Helical" evidence="9">
    <location>
        <begin position="144"/>
        <end position="163"/>
    </location>
</feature>
<accession>A0ABN1MI83</accession>
<evidence type="ECO:0000256" key="7">
    <source>
        <dbReference type="ARBA" id="ARBA00023136"/>
    </source>
</evidence>
<evidence type="ECO:0000256" key="2">
    <source>
        <dbReference type="ARBA" id="ARBA00008034"/>
    </source>
</evidence>
<keyword evidence="7 9" id="KW-0472">Membrane</keyword>
<dbReference type="Gene3D" id="1.10.3470.10">
    <property type="entry name" value="ABC transporter involved in vitamin B12 uptake, BtuC"/>
    <property type="match status" value="1"/>
</dbReference>
<proteinExistence type="inferred from homology"/>
<feature type="transmembrane region" description="Helical" evidence="9">
    <location>
        <begin position="6"/>
        <end position="27"/>
    </location>
</feature>
<keyword evidence="4" id="KW-1003">Cell membrane</keyword>
<dbReference type="Proteomes" id="UP001500507">
    <property type="component" value="Unassembled WGS sequence"/>
</dbReference>
<dbReference type="InterPro" id="IPR001626">
    <property type="entry name" value="ABC_TroCD"/>
</dbReference>
<gene>
    <name evidence="10" type="ORF">GCM10009117_20060</name>
</gene>
<evidence type="ECO:0000256" key="4">
    <source>
        <dbReference type="ARBA" id="ARBA00022475"/>
    </source>
</evidence>
<reference evidence="10 11" key="1">
    <citation type="journal article" date="2019" name="Int. J. Syst. Evol. Microbiol.">
        <title>The Global Catalogue of Microorganisms (GCM) 10K type strain sequencing project: providing services to taxonomists for standard genome sequencing and annotation.</title>
        <authorList>
            <consortium name="The Broad Institute Genomics Platform"/>
            <consortium name="The Broad Institute Genome Sequencing Center for Infectious Disease"/>
            <person name="Wu L."/>
            <person name="Ma J."/>
        </authorList>
    </citation>
    <scope>NUCLEOTIDE SEQUENCE [LARGE SCALE GENOMIC DNA]</scope>
    <source>
        <strain evidence="10 11">JCM 16082</strain>
    </source>
</reference>
<feature type="transmembrane region" description="Helical" evidence="9">
    <location>
        <begin position="34"/>
        <end position="52"/>
    </location>
</feature>
<dbReference type="PANTHER" id="PTHR30477:SF8">
    <property type="entry name" value="METAL TRANSPORT SYSTEM MEMBRANE PROTEIN CT_070-RELATED"/>
    <property type="match status" value="1"/>
</dbReference>
<dbReference type="RefSeq" id="WP_343766941.1">
    <property type="nucleotide sequence ID" value="NZ_BAAAFG010000015.1"/>
</dbReference>
<feature type="transmembrane region" description="Helical" evidence="9">
    <location>
        <begin position="88"/>
        <end position="107"/>
    </location>
</feature>
<keyword evidence="11" id="KW-1185">Reference proteome</keyword>
<feature type="transmembrane region" description="Helical" evidence="9">
    <location>
        <begin position="58"/>
        <end position="76"/>
    </location>
</feature>
<evidence type="ECO:0000256" key="6">
    <source>
        <dbReference type="ARBA" id="ARBA00022989"/>
    </source>
</evidence>
<keyword evidence="5 8" id="KW-0812">Transmembrane</keyword>
<feature type="transmembrane region" description="Helical" evidence="9">
    <location>
        <begin position="175"/>
        <end position="198"/>
    </location>
</feature>
<name>A0ABN1MI83_9FLAO</name>
<evidence type="ECO:0000313" key="10">
    <source>
        <dbReference type="EMBL" id="GAA0872859.1"/>
    </source>
</evidence>
<organism evidence="10 11">
    <name type="scientific">Gangjinia marincola</name>
    <dbReference type="NCBI Taxonomy" id="578463"/>
    <lineage>
        <taxon>Bacteria</taxon>
        <taxon>Pseudomonadati</taxon>
        <taxon>Bacteroidota</taxon>
        <taxon>Flavobacteriia</taxon>
        <taxon>Flavobacteriales</taxon>
        <taxon>Flavobacteriaceae</taxon>
        <taxon>Gangjinia</taxon>
    </lineage>
</organism>
<evidence type="ECO:0000256" key="3">
    <source>
        <dbReference type="ARBA" id="ARBA00022448"/>
    </source>
</evidence>
<dbReference type="PANTHER" id="PTHR30477">
    <property type="entry name" value="ABC-TRANSPORTER METAL-BINDING PROTEIN"/>
    <property type="match status" value="1"/>
</dbReference>